<organism evidence="6 7">
    <name type="scientific">Tistlia consotensis USBA 355</name>
    <dbReference type="NCBI Taxonomy" id="560819"/>
    <lineage>
        <taxon>Bacteria</taxon>
        <taxon>Pseudomonadati</taxon>
        <taxon>Pseudomonadota</taxon>
        <taxon>Alphaproteobacteria</taxon>
        <taxon>Rhodospirillales</taxon>
        <taxon>Rhodovibrionaceae</taxon>
        <taxon>Tistlia</taxon>
    </lineage>
</organism>
<feature type="transmembrane region" description="Helical" evidence="4">
    <location>
        <begin position="51"/>
        <end position="71"/>
    </location>
</feature>
<gene>
    <name evidence="6" type="ORF">SAMN05428998_11730</name>
</gene>
<dbReference type="EMBL" id="FWZX01000017">
    <property type="protein sequence ID" value="SMF47955.1"/>
    <property type="molecule type" value="Genomic_DNA"/>
</dbReference>
<dbReference type="PANTHER" id="PTHR11360">
    <property type="entry name" value="MONOCARBOXYLATE TRANSPORTER"/>
    <property type="match status" value="1"/>
</dbReference>
<keyword evidence="2 4" id="KW-1133">Transmembrane helix</keyword>
<keyword evidence="3 4" id="KW-0472">Membrane</keyword>
<feature type="transmembrane region" description="Helical" evidence="4">
    <location>
        <begin position="173"/>
        <end position="192"/>
    </location>
</feature>
<dbReference type="InterPro" id="IPR011701">
    <property type="entry name" value="MFS"/>
</dbReference>
<feature type="transmembrane region" description="Helical" evidence="4">
    <location>
        <begin position="16"/>
        <end position="39"/>
    </location>
</feature>
<sequence length="414" mass="43246">MPLVGYLEFARAHRRFLGFGFLLACFSSVGQTYFVGVFGPSIMAEFSLGHGAWGGLYMAGTLLSAAALPFTGRLVDQVELGRFALGVIALLVLAALAAALVPAAWLLVPTIFLLRQSGQGLASHLMRIAMARYFTTGRGKALALGGLGFSLGEALWPLAGVAAIGALGWRSTWLAVAGLCLAVLLPAALWLLRGQAERHAAWLADAAAAEAKPGAARSWTRREVLRDGRFWLFLPAVTAPAMIVTALFFHHLTLAESKGWSAAWITGSYVFYAAAGILASIVAGPLVDRFGARRLLPGLLLPLIAGLAVLASFDAPLSAWPYLIAVGLTGGAAATLYPALWAELYGTRHLGAIKAMAAALMVFASALGPPLLGLLFDLGVPGETSCWLFAGYCAAATACLLAGLARERPMAKAA</sequence>
<feature type="transmembrane region" description="Helical" evidence="4">
    <location>
        <begin position="295"/>
        <end position="313"/>
    </location>
</feature>
<feature type="domain" description="Major facilitator superfamily (MFS) profile" evidence="5">
    <location>
        <begin position="13"/>
        <end position="408"/>
    </location>
</feature>
<dbReference type="Gene3D" id="1.20.1250.20">
    <property type="entry name" value="MFS general substrate transporter like domains"/>
    <property type="match status" value="1"/>
</dbReference>
<feature type="transmembrane region" description="Helical" evidence="4">
    <location>
        <begin position="142"/>
        <end position="167"/>
    </location>
</feature>
<keyword evidence="7" id="KW-1185">Reference proteome</keyword>
<feature type="transmembrane region" description="Helical" evidence="4">
    <location>
        <begin position="262"/>
        <end position="283"/>
    </location>
</feature>
<feature type="transmembrane region" description="Helical" evidence="4">
    <location>
        <begin position="83"/>
        <end position="105"/>
    </location>
</feature>
<evidence type="ECO:0000313" key="7">
    <source>
        <dbReference type="Proteomes" id="UP000192917"/>
    </source>
</evidence>
<proteinExistence type="predicted"/>
<dbReference type="GO" id="GO:0022857">
    <property type="term" value="F:transmembrane transporter activity"/>
    <property type="evidence" value="ECO:0007669"/>
    <property type="project" value="InterPro"/>
</dbReference>
<name>A0A1Y6CCU1_9PROT</name>
<feature type="transmembrane region" description="Helical" evidence="4">
    <location>
        <begin position="319"/>
        <end position="340"/>
    </location>
</feature>
<feature type="transmembrane region" description="Helical" evidence="4">
    <location>
        <begin position="387"/>
        <end position="405"/>
    </location>
</feature>
<feature type="transmembrane region" description="Helical" evidence="4">
    <location>
        <begin position="230"/>
        <end position="250"/>
    </location>
</feature>
<evidence type="ECO:0000256" key="4">
    <source>
        <dbReference type="SAM" id="Phobius"/>
    </source>
</evidence>
<evidence type="ECO:0000256" key="3">
    <source>
        <dbReference type="ARBA" id="ARBA00023136"/>
    </source>
</evidence>
<dbReference type="STRING" id="560819.SAMN05428998_11730"/>
<evidence type="ECO:0000256" key="2">
    <source>
        <dbReference type="ARBA" id="ARBA00022989"/>
    </source>
</evidence>
<dbReference type="InterPro" id="IPR050327">
    <property type="entry name" value="Proton-linked_MCT"/>
</dbReference>
<keyword evidence="1 4" id="KW-0812">Transmembrane</keyword>
<protein>
    <submittedName>
        <fullName evidence="6">Predicted arabinose efflux permease, MFS family</fullName>
    </submittedName>
</protein>
<dbReference type="SUPFAM" id="SSF103473">
    <property type="entry name" value="MFS general substrate transporter"/>
    <property type="match status" value="1"/>
</dbReference>
<reference evidence="6 7" key="1">
    <citation type="submission" date="2017-04" db="EMBL/GenBank/DDBJ databases">
        <authorList>
            <person name="Afonso C.L."/>
            <person name="Miller P.J."/>
            <person name="Scott M.A."/>
            <person name="Spackman E."/>
            <person name="Goraichik I."/>
            <person name="Dimitrov K.M."/>
            <person name="Suarez D.L."/>
            <person name="Swayne D.E."/>
        </authorList>
    </citation>
    <scope>NUCLEOTIDE SEQUENCE [LARGE SCALE GENOMIC DNA]</scope>
    <source>
        <strain evidence="6 7">USBA 355</strain>
    </source>
</reference>
<evidence type="ECO:0000256" key="1">
    <source>
        <dbReference type="ARBA" id="ARBA00022692"/>
    </source>
</evidence>
<dbReference type="InterPro" id="IPR036259">
    <property type="entry name" value="MFS_trans_sf"/>
</dbReference>
<dbReference type="PROSITE" id="PS50850">
    <property type="entry name" value="MFS"/>
    <property type="match status" value="1"/>
</dbReference>
<accession>A0A1Y6CCU1</accession>
<evidence type="ECO:0000313" key="6">
    <source>
        <dbReference type="EMBL" id="SMF47955.1"/>
    </source>
</evidence>
<dbReference type="InterPro" id="IPR020846">
    <property type="entry name" value="MFS_dom"/>
</dbReference>
<dbReference type="Proteomes" id="UP000192917">
    <property type="component" value="Unassembled WGS sequence"/>
</dbReference>
<feature type="transmembrane region" description="Helical" evidence="4">
    <location>
        <begin position="352"/>
        <end position="375"/>
    </location>
</feature>
<dbReference type="PANTHER" id="PTHR11360:SF308">
    <property type="entry name" value="BLL3089 PROTEIN"/>
    <property type="match status" value="1"/>
</dbReference>
<evidence type="ECO:0000259" key="5">
    <source>
        <dbReference type="PROSITE" id="PS50850"/>
    </source>
</evidence>
<dbReference type="RefSeq" id="WP_085124264.1">
    <property type="nucleotide sequence ID" value="NZ_FWZX01000017.1"/>
</dbReference>
<dbReference type="AlphaFoldDB" id="A0A1Y6CCU1"/>
<dbReference type="Pfam" id="PF07690">
    <property type="entry name" value="MFS_1"/>
    <property type="match status" value="1"/>
</dbReference>